<gene>
    <name evidence="9" type="ORF">P7D69_02400</name>
</gene>
<dbReference type="RefSeq" id="WP_311880401.1">
    <property type="nucleotide sequence ID" value="NZ_JARPXL010000002.1"/>
</dbReference>
<evidence type="ECO:0000313" key="9">
    <source>
        <dbReference type="EMBL" id="MDT2543195.1"/>
    </source>
</evidence>
<dbReference type="AlphaFoldDB" id="A0AAW8T8Y3"/>
<proteinExistence type="predicted"/>
<evidence type="ECO:0000256" key="2">
    <source>
        <dbReference type="ARBA" id="ARBA00022448"/>
    </source>
</evidence>
<feature type="domain" description="PTS EIIB type-4" evidence="8">
    <location>
        <begin position="1"/>
        <end position="163"/>
    </location>
</feature>
<comment type="subcellular location">
    <subcellularLocation>
        <location evidence="1">Cytoplasm</location>
    </subcellularLocation>
</comment>
<dbReference type="Proteomes" id="UP001254770">
    <property type="component" value="Unassembled WGS sequence"/>
</dbReference>
<keyword evidence="6" id="KW-0598">Phosphotransferase system</keyword>
<protein>
    <submittedName>
        <fullName evidence="9">PTS sugar transporter subunit IIB</fullName>
    </submittedName>
</protein>
<comment type="caution">
    <text evidence="9">The sequence shown here is derived from an EMBL/GenBank/DDBJ whole genome shotgun (WGS) entry which is preliminary data.</text>
</comment>
<keyword evidence="5" id="KW-0808">Transferase</keyword>
<evidence type="ECO:0000313" key="10">
    <source>
        <dbReference type="Proteomes" id="UP001254770"/>
    </source>
</evidence>
<keyword evidence="3" id="KW-0963">Cytoplasm</keyword>
<name>A0AAW8T8Y3_9ENTE</name>
<dbReference type="InterPro" id="IPR004720">
    <property type="entry name" value="PTS_IIB_sorbose-sp"/>
</dbReference>
<evidence type="ECO:0000259" key="8">
    <source>
        <dbReference type="PROSITE" id="PS51101"/>
    </source>
</evidence>
<evidence type="ECO:0000256" key="3">
    <source>
        <dbReference type="ARBA" id="ARBA00022490"/>
    </source>
</evidence>
<keyword evidence="7" id="KW-0418">Kinase</keyword>
<organism evidence="9 10">
    <name type="scientific">Enterococcus raffinosus</name>
    <dbReference type="NCBI Taxonomy" id="71452"/>
    <lineage>
        <taxon>Bacteria</taxon>
        <taxon>Bacillati</taxon>
        <taxon>Bacillota</taxon>
        <taxon>Bacilli</taxon>
        <taxon>Lactobacillales</taxon>
        <taxon>Enterococcaceae</taxon>
        <taxon>Enterococcus</taxon>
    </lineage>
</organism>
<dbReference type="SUPFAM" id="SSF52728">
    <property type="entry name" value="PTS IIb component"/>
    <property type="match status" value="1"/>
</dbReference>
<dbReference type="GO" id="GO:0009401">
    <property type="term" value="P:phosphoenolpyruvate-dependent sugar phosphotransferase system"/>
    <property type="evidence" value="ECO:0007669"/>
    <property type="project" value="UniProtKB-KW"/>
</dbReference>
<dbReference type="GO" id="GO:0008982">
    <property type="term" value="F:protein-N(PI)-phosphohistidine-sugar phosphotransferase activity"/>
    <property type="evidence" value="ECO:0007669"/>
    <property type="project" value="InterPro"/>
</dbReference>
<evidence type="ECO:0000256" key="5">
    <source>
        <dbReference type="ARBA" id="ARBA00022679"/>
    </source>
</evidence>
<dbReference type="InterPro" id="IPR036667">
    <property type="entry name" value="PTS_IIB_sorbose-sp_sf"/>
</dbReference>
<evidence type="ECO:0000256" key="4">
    <source>
        <dbReference type="ARBA" id="ARBA00022597"/>
    </source>
</evidence>
<evidence type="ECO:0000256" key="6">
    <source>
        <dbReference type="ARBA" id="ARBA00022683"/>
    </source>
</evidence>
<dbReference type="GO" id="GO:0005737">
    <property type="term" value="C:cytoplasm"/>
    <property type="evidence" value="ECO:0007669"/>
    <property type="project" value="UniProtKB-SubCell"/>
</dbReference>
<reference evidence="9" key="1">
    <citation type="submission" date="2023-03" db="EMBL/GenBank/DDBJ databases">
        <authorList>
            <person name="Shen W."/>
            <person name="Cai J."/>
        </authorList>
    </citation>
    <scope>NUCLEOTIDE SEQUENCE</scope>
    <source>
        <strain evidence="9">Y15</strain>
    </source>
</reference>
<dbReference type="GO" id="GO:0016301">
    <property type="term" value="F:kinase activity"/>
    <property type="evidence" value="ECO:0007669"/>
    <property type="project" value="UniProtKB-KW"/>
</dbReference>
<sequence length="163" mass="18360">MAKIKLVRIDSRLIHGQVITKWIPITAAKQVIIIDDDLSQDEFMGDIYASAAPRGGSCRVISVADAVKSWQQNQFGEGNTMILFQNIENCYKAFKEGLPFKNLQLGEIPMKKGRVTVFKAISFNKEEALKLKEVMDSGVEIILQPVPELSKVEFKKTLKKFDL</sequence>
<dbReference type="Gene3D" id="3.40.35.10">
    <property type="entry name" value="Phosphotransferase system, sorbose subfamily IIB component"/>
    <property type="match status" value="1"/>
</dbReference>
<keyword evidence="4 9" id="KW-0762">Sugar transport</keyword>
<keyword evidence="2" id="KW-0813">Transport</keyword>
<dbReference type="EMBL" id="JARPXL010000002">
    <property type="protein sequence ID" value="MDT2543195.1"/>
    <property type="molecule type" value="Genomic_DNA"/>
</dbReference>
<dbReference type="Pfam" id="PF03830">
    <property type="entry name" value="PTSIIB_sorb"/>
    <property type="match status" value="1"/>
</dbReference>
<evidence type="ECO:0000256" key="7">
    <source>
        <dbReference type="ARBA" id="ARBA00022777"/>
    </source>
</evidence>
<dbReference type="PROSITE" id="PS51101">
    <property type="entry name" value="PTS_EIIB_TYPE_4"/>
    <property type="match status" value="1"/>
</dbReference>
<evidence type="ECO:0000256" key="1">
    <source>
        <dbReference type="ARBA" id="ARBA00004496"/>
    </source>
</evidence>
<accession>A0AAW8T8Y3</accession>